<dbReference type="OrthoDB" id="10052321at2759"/>
<sequence length="175" mass="19639">MIYQEDKQLQTGFQAGMEEILGVTDNIKTVRGASQGLQELGEDTTEADIASSAEKDRLRDRYTRMFWEPIVEGQELVVLRELERAREQDRGRARAESLRRDAQARVPHPKEEVHAVVERPGRPTIKFVDVGGKFVDLDDRVARLKAAEHRASVKAKRRARASRSTAKPGAAVAAH</sequence>
<proteinExistence type="predicted"/>
<keyword evidence="3" id="KW-1185">Reference proteome</keyword>
<evidence type="ECO:0000313" key="3">
    <source>
        <dbReference type="Proteomes" id="UP000076727"/>
    </source>
</evidence>
<feature type="compositionally biased region" description="Basic residues" evidence="1">
    <location>
        <begin position="152"/>
        <end position="161"/>
    </location>
</feature>
<dbReference type="STRING" id="1314783.A0A165TCB2"/>
<feature type="region of interest" description="Disordered" evidence="1">
    <location>
        <begin position="89"/>
        <end position="110"/>
    </location>
</feature>
<evidence type="ECO:0000256" key="1">
    <source>
        <dbReference type="SAM" id="MobiDB-lite"/>
    </source>
</evidence>
<feature type="region of interest" description="Disordered" evidence="1">
    <location>
        <begin position="149"/>
        <end position="175"/>
    </location>
</feature>
<name>A0A165TCB2_9APHY</name>
<reference evidence="2 3" key="1">
    <citation type="journal article" date="2016" name="Mol. Biol. Evol.">
        <title>Comparative Genomics of Early-Diverging Mushroom-Forming Fungi Provides Insights into the Origins of Lignocellulose Decay Capabilities.</title>
        <authorList>
            <person name="Nagy L.G."/>
            <person name="Riley R."/>
            <person name="Tritt A."/>
            <person name="Adam C."/>
            <person name="Daum C."/>
            <person name="Floudas D."/>
            <person name="Sun H."/>
            <person name="Yadav J.S."/>
            <person name="Pangilinan J."/>
            <person name="Larsson K.H."/>
            <person name="Matsuura K."/>
            <person name="Barry K."/>
            <person name="Labutti K."/>
            <person name="Kuo R."/>
            <person name="Ohm R.A."/>
            <person name="Bhattacharya S.S."/>
            <person name="Shirouzu T."/>
            <person name="Yoshinaga Y."/>
            <person name="Martin F.M."/>
            <person name="Grigoriev I.V."/>
            <person name="Hibbett D.S."/>
        </authorList>
    </citation>
    <scope>NUCLEOTIDE SEQUENCE [LARGE SCALE GENOMIC DNA]</scope>
    <source>
        <strain evidence="2 3">L-15889</strain>
    </source>
</reference>
<organism evidence="2 3">
    <name type="scientific">Daedalea quercina L-15889</name>
    <dbReference type="NCBI Taxonomy" id="1314783"/>
    <lineage>
        <taxon>Eukaryota</taxon>
        <taxon>Fungi</taxon>
        <taxon>Dikarya</taxon>
        <taxon>Basidiomycota</taxon>
        <taxon>Agaricomycotina</taxon>
        <taxon>Agaricomycetes</taxon>
        <taxon>Polyporales</taxon>
        <taxon>Fomitopsis</taxon>
    </lineage>
</organism>
<dbReference type="AlphaFoldDB" id="A0A165TCB2"/>
<protein>
    <submittedName>
        <fullName evidence="2">Uncharacterized protein</fullName>
    </submittedName>
</protein>
<gene>
    <name evidence="2" type="ORF">DAEQUDRAFT_684128</name>
</gene>
<evidence type="ECO:0000313" key="2">
    <source>
        <dbReference type="EMBL" id="KZT73226.1"/>
    </source>
</evidence>
<dbReference type="EMBL" id="KV429037">
    <property type="protein sequence ID" value="KZT73226.1"/>
    <property type="molecule type" value="Genomic_DNA"/>
</dbReference>
<dbReference type="Proteomes" id="UP000076727">
    <property type="component" value="Unassembled WGS sequence"/>
</dbReference>
<accession>A0A165TCB2</accession>